<reference evidence="2 3" key="1">
    <citation type="journal article" date="2013" name="BMC Genomics">
        <title>Reconstruction of the lipid metabolism for the microalga Monoraphidium neglectum from its genome sequence reveals characteristics suitable for biofuel production.</title>
        <authorList>
            <person name="Bogen C."/>
            <person name="Al-Dilaimi A."/>
            <person name="Albersmeier A."/>
            <person name="Wichmann J."/>
            <person name="Grundmann M."/>
            <person name="Rupp O."/>
            <person name="Lauersen K.J."/>
            <person name="Blifernez-Klassen O."/>
            <person name="Kalinowski J."/>
            <person name="Goesmann A."/>
            <person name="Mussgnug J.H."/>
            <person name="Kruse O."/>
        </authorList>
    </citation>
    <scope>NUCLEOTIDE SEQUENCE [LARGE SCALE GENOMIC DNA]</scope>
    <source>
        <strain evidence="2 3">SAG 48.87</strain>
    </source>
</reference>
<dbReference type="RefSeq" id="XP_013906506.1">
    <property type="nucleotide sequence ID" value="XM_014051052.1"/>
</dbReference>
<dbReference type="Pfam" id="PF08373">
    <property type="entry name" value="RAP"/>
    <property type="match status" value="1"/>
</dbReference>
<gene>
    <name evidence="2" type="ORF">MNEG_0474</name>
</gene>
<evidence type="ECO:0000313" key="3">
    <source>
        <dbReference type="Proteomes" id="UP000054498"/>
    </source>
</evidence>
<dbReference type="PROSITE" id="PS51286">
    <property type="entry name" value="RAP"/>
    <property type="match status" value="1"/>
</dbReference>
<sequence length="445" mass="46373">MADATPEHISATLSGFAKVGYIPATPLLAAAAEAASAALTRTGPQGLGARDMAELMWCFAKSEYRPPEALLQRVLQRFAQSLGVMPGQRISQVLWAFAQFGCAPPASVLTSIMQSATAALATYPPDSMAQLLSALRSFGCALAGGPLLRAAAERALAGVGGFSSRALADLLEVFAACRYHPGIDLLHAAAQQISAQISSADAAGAQPPLPARAAATVVRSYAGLAFAPPAALLAQLQALLLPQLGDLDPADVASVLWGYQLFRSLPPALWNAACEALAAAPGNGVPAAALVMLFQVHLMVCKEPTCAAYETPPALIVAARGHWCSHQGSTAMLPPGEAQRDVQRCLAGLGVPHAAGVMADDGLFALRLALPERRIALEVLGPEAFCVNTVAPQQQPQPLGETVMRIQMLAAHGWNPVTIPHYEWSALPNELARQQHLRAVLGLGA</sequence>
<name>A0A0D2N5B7_9CHLO</name>
<dbReference type="STRING" id="145388.A0A0D2N5B7"/>
<accession>A0A0D2N5B7</accession>
<keyword evidence="3" id="KW-1185">Reference proteome</keyword>
<dbReference type="GO" id="GO:0035770">
    <property type="term" value="C:ribonucleoprotein granule"/>
    <property type="evidence" value="ECO:0007669"/>
    <property type="project" value="TreeGrafter"/>
</dbReference>
<dbReference type="InterPro" id="IPR050870">
    <property type="entry name" value="FAST_kinase"/>
</dbReference>
<protein>
    <recommendedName>
        <fullName evidence="1">RAP domain-containing protein</fullName>
    </recommendedName>
</protein>
<dbReference type="InterPro" id="IPR013584">
    <property type="entry name" value="RAP"/>
</dbReference>
<evidence type="ECO:0000259" key="1">
    <source>
        <dbReference type="PROSITE" id="PS51286"/>
    </source>
</evidence>
<evidence type="ECO:0000313" key="2">
    <source>
        <dbReference type="EMBL" id="KIZ07487.1"/>
    </source>
</evidence>
<dbReference type="SMART" id="SM00952">
    <property type="entry name" value="RAP"/>
    <property type="match status" value="1"/>
</dbReference>
<feature type="domain" description="RAP" evidence="1">
    <location>
        <begin position="375"/>
        <end position="439"/>
    </location>
</feature>
<dbReference type="PANTHER" id="PTHR21228:SF40">
    <property type="entry name" value="LD45607P"/>
    <property type="match status" value="1"/>
</dbReference>
<dbReference type="PANTHER" id="PTHR21228">
    <property type="entry name" value="FAST LEU-RICH DOMAIN-CONTAINING"/>
    <property type="match status" value="1"/>
</dbReference>
<organism evidence="2 3">
    <name type="scientific">Monoraphidium neglectum</name>
    <dbReference type="NCBI Taxonomy" id="145388"/>
    <lineage>
        <taxon>Eukaryota</taxon>
        <taxon>Viridiplantae</taxon>
        <taxon>Chlorophyta</taxon>
        <taxon>core chlorophytes</taxon>
        <taxon>Chlorophyceae</taxon>
        <taxon>CS clade</taxon>
        <taxon>Sphaeropleales</taxon>
        <taxon>Selenastraceae</taxon>
        <taxon>Monoraphidium</taxon>
    </lineage>
</organism>
<dbReference type="GO" id="GO:0044528">
    <property type="term" value="P:regulation of mitochondrial mRNA stability"/>
    <property type="evidence" value="ECO:0007669"/>
    <property type="project" value="TreeGrafter"/>
</dbReference>
<dbReference type="GO" id="GO:0000963">
    <property type="term" value="P:mitochondrial RNA processing"/>
    <property type="evidence" value="ECO:0007669"/>
    <property type="project" value="TreeGrafter"/>
</dbReference>
<dbReference type="OrthoDB" id="541257at2759"/>
<dbReference type="GO" id="GO:0003723">
    <property type="term" value="F:RNA binding"/>
    <property type="evidence" value="ECO:0007669"/>
    <property type="project" value="TreeGrafter"/>
</dbReference>
<dbReference type="EMBL" id="KK100257">
    <property type="protein sequence ID" value="KIZ07487.1"/>
    <property type="molecule type" value="Genomic_DNA"/>
</dbReference>
<dbReference type="KEGG" id="mng:MNEG_0474"/>
<dbReference type="Proteomes" id="UP000054498">
    <property type="component" value="Unassembled WGS sequence"/>
</dbReference>
<dbReference type="GeneID" id="25726592"/>
<dbReference type="GO" id="GO:0005759">
    <property type="term" value="C:mitochondrial matrix"/>
    <property type="evidence" value="ECO:0007669"/>
    <property type="project" value="TreeGrafter"/>
</dbReference>
<dbReference type="AlphaFoldDB" id="A0A0D2N5B7"/>
<proteinExistence type="predicted"/>